<evidence type="ECO:0000313" key="3">
    <source>
        <dbReference type="Proteomes" id="UP000183894"/>
    </source>
</evidence>
<sequence length="454" mass="49804">MVLDEWPLVLAAGSFLYRISNYFGMPSPSRRQFLATLGAAGLTSIAGCVTYDRPSHEGRWPPETNRYVTDVSGPGSDAYIAWSREMRDAFPPTMPVVADGTVYHLDSREAQREQSGGTWLGAFDAKTGETQWETRLWETDEHYYFYHLGPPVFDGDRLFAQTHDGVKAVSTDGELLWTFQNLGPHQPLPDHAPPLVTDDLVVAGSYGTDDGGQPEVLYGIDRQTGERVWQQSVADFDGGSLWRLTLDGDTCYAPLSSDGRVLALDATTGEPIETYDAGPIGTVTISDNQLLVLSEHGQEERLYSFDVATGTQQWSVDLDAGMLEGTVVTDGTRLYHNEFRYLVARRLDTGEEVWRVGGTDDRYIHQSTPVIAADNLYVSAYRSLGENEGDGSFLLVLDPETGTEVGRVIPWNDGTPDTSTPAVADGALYLSHSYGELVCFEDCAAGVFDHCLIG</sequence>
<evidence type="ECO:0000313" key="2">
    <source>
        <dbReference type="EMBL" id="SEK28187.1"/>
    </source>
</evidence>
<dbReference type="Pfam" id="PF13360">
    <property type="entry name" value="PQQ_2"/>
    <property type="match status" value="1"/>
</dbReference>
<name>A0A1H7FSJ1_HALLR</name>
<dbReference type="SMART" id="SM00564">
    <property type="entry name" value="PQQ"/>
    <property type="match status" value="6"/>
</dbReference>
<accession>A0A1H7FSJ1</accession>
<dbReference type="EMBL" id="FOAD01000001">
    <property type="protein sequence ID" value="SEK28187.1"/>
    <property type="molecule type" value="Genomic_DNA"/>
</dbReference>
<proteinExistence type="predicted"/>
<dbReference type="InterPro" id="IPR015943">
    <property type="entry name" value="WD40/YVTN_repeat-like_dom_sf"/>
</dbReference>
<dbReference type="PANTHER" id="PTHR34512">
    <property type="entry name" value="CELL SURFACE PROTEIN"/>
    <property type="match status" value="1"/>
</dbReference>
<dbReference type="Gene3D" id="2.130.10.10">
    <property type="entry name" value="YVTN repeat-like/Quinoprotein amine dehydrogenase"/>
    <property type="match status" value="2"/>
</dbReference>
<dbReference type="PANTHER" id="PTHR34512:SF30">
    <property type="entry name" value="OUTER MEMBRANE PROTEIN ASSEMBLY FACTOR BAMB"/>
    <property type="match status" value="1"/>
</dbReference>
<dbReference type="InterPro" id="IPR018391">
    <property type="entry name" value="PQQ_b-propeller_rpt"/>
</dbReference>
<dbReference type="InterPro" id="IPR011047">
    <property type="entry name" value="Quinoprotein_ADH-like_sf"/>
</dbReference>
<reference evidence="2 3" key="1">
    <citation type="submission" date="2016-10" db="EMBL/GenBank/DDBJ databases">
        <authorList>
            <person name="de Groot N.N."/>
        </authorList>
    </citation>
    <scope>NUCLEOTIDE SEQUENCE [LARGE SCALE GENOMIC DNA]</scope>
    <source>
        <strain evidence="2 3">CDM_5</strain>
    </source>
</reference>
<dbReference type="InterPro" id="IPR002372">
    <property type="entry name" value="PQQ_rpt_dom"/>
</dbReference>
<evidence type="ECO:0000259" key="1">
    <source>
        <dbReference type="Pfam" id="PF13360"/>
    </source>
</evidence>
<feature type="domain" description="Pyrrolo-quinoline quinone repeat" evidence="1">
    <location>
        <begin position="216"/>
        <end position="440"/>
    </location>
</feature>
<dbReference type="Proteomes" id="UP000183894">
    <property type="component" value="Unassembled WGS sequence"/>
</dbReference>
<dbReference type="AlphaFoldDB" id="A0A1H7FSJ1"/>
<organism evidence="2 3">
    <name type="scientific">Haloferax larsenii</name>
    <dbReference type="NCBI Taxonomy" id="302484"/>
    <lineage>
        <taxon>Archaea</taxon>
        <taxon>Methanobacteriati</taxon>
        <taxon>Methanobacteriota</taxon>
        <taxon>Stenosarchaea group</taxon>
        <taxon>Halobacteria</taxon>
        <taxon>Halobacteriales</taxon>
        <taxon>Haloferacaceae</taxon>
        <taxon>Haloferax</taxon>
    </lineage>
</organism>
<protein>
    <submittedName>
        <fullName evidence="2">Outer membrane protein assembly factor BamB</fullName>
    </submittedName>
</protein>
<gene>
    <name evidence="2" type="ORF">SAMN04488691_10189</name>
</gene>
<dbReference type="SUPFAM" id="SSF50998">
    <property type="entry name" value="Quinoprotein alcohol dehydrogenase-like"/>
    <property type="match status" value="2"/>
</dbReference>